<gene>
    <name evidence="2" type="ORF">SAMN04487974_11253</name>
</gene>
<dbReference type="Pfam" id="PF20066">
    <property type="entry name" value="Glyoxalase_8"/>
    <property type="match status" value="1"/>
</dbReference>
<dbReference type="RefSeq" id="WP_090597659.1">
    <property type="nucleotide sequence ID" value="NZ_FNCS01000012.1"/>
</dbReference>
<keyword evidence="3" id="KW-1185">Reference proteome</keyword>
<reference evidence="2 3" key="1">
    <citation type="submission" date="2016-10" db="EMBL/GenBank/DDBJ databases">
        <authorList>
            <person name="de Groot N.N."/>
        </authorList>
    </citation>
    <scope>NUCLEOTIDE SEQUENCE [LARGE SCALE GENOMIC DNA]</scope>
    <source>
        <strain evidence="2 3">CGMCC 1.10267</strain>
    </source>
</reference>
<dbReference type="AlphaFoldDB" id="A0A1G7Y505"/>
<dbReference type="InterPro" id="IPR045517">
    <property type="entry name" value="Glyoxalase_8"/>
</dbReference>
<evidence type="ECO:0000313" key="2">
    <source>
        <dbReference type="EMBL" id="SDG91447.1"/>
    </source>
</evidence>
<evidence type="ECO:0000313" key="3">
    <source>
        <dbReference type="Proteomes" id="UP000199495"/>
    </source>
</evidence>
<dbReference type="STRING" id="440168.SAMN04487974_11253"/>
<sequence length="229" mass="24373">MLDFPAPKTMAKALRGALADRGVSLSHGQCLDLVAKQFGFADWNVLSARNAGALPPSDLPIPSGWFSCGSFDPDQFRVGRAPDVPDASLAETIATSGVPSDAFAGLMQSFSAEAYRGKRVRLTAELTARGAGAGTIWLRVDPIDGVRPLAFDNMMDRKEDGPISGTTDWTERSVVLDVDDKAASLHFGFFLKAPGSVLARAFRIDTVDQTVPVTKGRPLPPGPVNLGFQ</sequence>
<dbReference type="OrthoDB" id="9803104at2"/>
<dbReference type="Proteomes" id="UP000199495">
    <property type="component" value="Unassembled WGS sequence"/>
</dbReference>
<dbReference type="Gene3D" id="2.60.120.260">
    <property type="entry name" value="Galactose-binding domain-like"/>
    <property type="match status" value="1"/>
</dbReference>
<dbReference type="EMBL" id="FNCS01000012">
    <property type="protein sequence ID" value="SDG91447.1"/>
    <property type="molecule type" value="Genomic_DNA"/>
</dbReference>
<protein>
    <recommendedName>
        <fullName evidence="1">Glyoxalase-related protein domain-containing protein</fullName>
    </recommendedName>
</protein>
<name>A0A1G7Y505_9HYPH</name>
<organism evidence="2 3">
    <name type="scientific">Pelagibacterium luteolum</name>
    <dbReference type="NCBI Taxonomy" id="440168"/>
    <lineage>
        <taxon>Bacteria</taxon>
        <taxon>Pseudomonadati</taxon>
        <taxon>Pseudomonadota</taxon>
        <taxon>Alphaproteobacteria</taxon>
        <taxon>Hyphomicrobiales</taxon>
        <taxon>Devosiaceae</taxon>
        <taxon>Pelagibacterium</taxon>
    </lineage>
</organism>
<accession>A0A1G7Y505</accession>
<feature type="domain" description="Glyoxalase-related protein" evidence="1">
    <location>
        <begin position="7"/>
        <end position="51"/>
    </location>
</feature>
<evidence type="ECO:0000259" key="1">
    <source>
        <dbReference type="Pfam" id="PF20066"/>
    </source>
</evidence>
<proteinExistence type="predicted"/>